<sequence>MNPSESTFGWEFARNGKLLQNVLGEYPSFHDSSVRSFCMRRARRSFVDGEGTPLPPGCDRDLVDLTLEIAHNRFGPRPPEGGSDYIVTVDLLNIREVDIDINAMLEEAWIRDVNLTKMDNGLVRFDLNPNIGLDIVVTCHEVIVESIRPYDRDTLFVPS</sequence>
<organism evidence="1 2">
    <name type="scientific">Paraburkholderia polaris</name>
    <dbReference type="NCBI Taxonomy" id="2728848"/>
    <lineage>
        <taxon>Bacteria</taxon>
        <taxon>Pseudomonadati</taxon>
        <taxon>Pseudomonadota</taxon>
        <taxon>Betaproteobacteria</taxon>
        <taxon>Burkholderiales</taxon>
        <taxon>Burkholderiaceae</taxon>
        <taxon>Paraburkholderia</taxon>
    </lineage>
</organism>
<name>A0A848IKP4_9BURK</name>
<dbReference type="AlphaFoldDB" id="A0A848IKP4"/>
<reference evidence="1 2" key="1">
    <citation type="submission" date="2020-04" db="EMBL/GenBank/DDBJ databases">
        <title>Paraburkholderia sp. RP-4-7 isolated from soil.</title>
        <authorList>
            <person name="Dahal R.H."/>
        </authorList>
    </citation>
    <scope>NUCLEOTIDE SEQUENCE [LARGE SCALE GENOMIC DNA]</scope>
    <source>
        <strain evidence="1 2">RP-4-7</strain>
    </source>
</reference>
<proteinExistence type="predicted"/>
<gene>
    <name evidence="1" type="ORF">HHL24_26180</name>
</gene>
<dbReference type="EMBL" id="JABBGJ010000030">
    <property type="protein sequence ID" value="NMM01416.1"/>
    <property type="molecule type" value="Genomic_DNA"/>
</dbReference>
<dbReference type="Proteomes" id="UP000544134">
    <property type="component" value="Unassembled WGS sequence"/>
</dbReference>
<keyword evidence="2" id="KW-1185">Reference proteome</keyword>
<evidence type="ECO:0000313" key="1">
    <source>
        <dbReference type="EMBL" id="NMM01416.1"/>
    </source>
</evidence>
<protein>
    <submittedName>
        <fullName evidence="1">Uncharacterized protein</fullName>
    </submittedName>
</protein>
<accession>A0A848IKP4</accession>
<comment type="caution">
    <text evidence="1">The sequence shown here is derived from an EMBL/GenBank/DDBJ whole genome shotgun (WGS) entry which is preliminary data.</text>
</comment>
<dbReference type="RefSeq" id="WP_169488249.1">
    <property type="nucleotide sequence ID" value="NZ_JABBGJ010000030.1"/>
</dbReference>
<evidence type="ECO:0000313" key="2">
    <source>
        <dbReference type="Proteomes" id="UP000544134"/>
    </source>
</evidence>